<dbReference type="InterPro" id="IPR036236">
    <property type="entry name" value="Znf_C2H2_sf"/>
</dbReference>
<feature type="region of interest" description="Disordered" evidence="5">
    <location>
        <begin position="312"/>
        <end position="362"/>
    </location>
</feature>
<keyword evidence="1" id="KW-0479">Metal-binding</keyword>
<proteinExistence type="predicted"/>
<name>A0AAD5U0R4_9FUNG</name>
<feature type="region of interest" description="Disordered" evidence="5">
    <location>
        <begin position="19"/>
        <end position="54"/>
    </location>
</feature>
<dbReference type="GO" id="GO:0008270">
    <property type="term" value="F:zinc ion binding"/>
    <property type="evidence" value="ECO:0007669"/>
    <property type="project" value="UniProtKB-KW"/>
</dbReference>
<feature type="compositionally biased region" description="Low complexity" evidence="5">
    <location>
        <begin position="353"/>
        <end position="362"/>
    </location>
</feature>
<feature type="domain" description="C2H2-type" evidence="6">
    <location>
        <begin position="367"/>
        <end position="396"/>
    </location>
</feature>
<sequence>MNTAQPIDKMDMSLEEMIKQKPRERTGALRRGRGGHRSRPGFSTRSSPLSTKPKHRGVLLTVTNLFYEFNIPPSPQLNECADVQQQLNISADELCKEFDFDAPASVYVNANFHFNHFPLSIDTAASTPISNPNQNYTNNYFHDASSHSKLTLLTPPASPILLQNNFDEKRDPSKCLEKSFSQLLQTSLIEQLDNFLSEIPTSPPSHQMILSSPTNFNSPPHLFTSPTQFNLELVDENRAFSPQSPALSTSSLTFTNNTSSQIPVDVNSELLNYNNNVYYNSAAGYNQHYSESSISANNSSMLSVASNTFPTRNEQAEVSHSSPSKNLVAAKHTSSIKSNPLHNKGKSNVKSTSQKQNSPMNQQQQIFACTHVGCTKVFTRNFNLKSHQKIHLGLKPFKCAQCKSTFTRKNDLFRHSQKIHPSE</sequence>
<comment type="caution">
    <text evidence="7">The sequence shown here is derived from an EMBL/GenBank/DDBJ whole genome shotgun (WGS) entry which is preliminary data.</text>
</comment>
<evidence type="ECO:0000256" key="5">
    <source>
        <dbReference type="SAM" id="MobiDB-lite"/>
    </source>
</evidence>
<dbReference type="PANTHER" id="PTHR23235:SF120">
    <property type="entry name" value="KRUPPEL-LIKE FACTOR 15"/>
    <property type="match status" value="1"/>
</dbReference>
<dbReference type="Gene3D" id="3.30.160.60">
    <property type="entry name" value="Classic Zinc Finger"/>
    <property type="match status" value="2"/>
</dbReference>
<keyword evidence="2 4" id="KW-0863">Zinc-finger</keyword>
<dbReference type="PROSITE" id="PS00028">
    <property type="entry name" value="ZINC_FINGER_C2H2_1"/>
    <property type="match status" value="2"/>
</dbReference>
<evidence type="ECO:0000256" key="1">
    <source>
        <dbReference type="ARBA" id="ARBA00022723"/>
    </source>
</evidence>
<keyword evidence="3" id="KW-0862">Zinc</keyword>
<evidence type="ECO:0000256" key="2">
    <source>
        <dbReference type="ARBA" id="ARBA00022771"/>
    </source>
</evidence>
<evidence type="ECO:0000313" key="8">
    <source>
        <dbReference type="Proteomes" id="UP001211065"/>
    </source>
</evidence>
<feature type="compositionally biased region" description="Basic residues" evidence="5">
    <location>
        <begin position="28"/>
        <end position="39"/>
    </location>
</feature>
<dbReference type="SMART" id="SM00355">
    <property type="entry name" value="ZnF_C2H2"/>
    <property type="match status" value="2"/>
</dbReference>
<feature type="compositionally biased region" description="Polar residues" evidence="5">
    <location>
        <begin position="312"/>
        <end position="325"/>
    </location>
</feature>
<organism evidence="7 8">
    <name type="scientific">Clydaea vesicula</name>
    <dbReference type="NCBI Taxonomy" id="447962"/>
    <lineage>
        <taxon>Eukaryota</taxon>
        <taxon>Fungi</taxon>
        <taxon>Fungi incertae sedis</taxon>
        <taxon>Chytridiomycota</taxon>
        <taxon>Chytridiomycota incertae sedis</taxon>
        <taxon>Chytridiomycetes</taxon>
        <taxon>Lobulomycetales</taxon>
        <taxon>Lobulomycetaceae</taxon>
        <taxon>Clydaea</taxon>
    </lineage>
</organism>
<feature type="compositionally biased region" description="Polar residues" evidence="5">
    <location>
        <begin position="332"/>
        <end position="352"/>
    </location>
</feature>
<reference evidence="7" key="1">
    <citation type="submission" date="2020-05" db="EMBL/GenBank/DDBJ databases">
        <title>Phylogenomic resolution of chytrid fungi.</title>
        <authorList>
            <person name="Stajich J.E."/>
            <person name="Amses K."/>
            <person name="Simmons R."/>
            <person name="Seto K."/>
            <person name="Myers J."/>
            <person name="Bonds A."/>
            <person name="Quandt C.A."/>
            <person name="Barry K."/>
            <person name="Liu P."/>
            <person name="Grigoriev I."/>
            <person name="Longcore J.E."/>
            <person name="James T.Y."/>
        </authorList>
    </citation>
    <scope>NUCLEOTIDE SEQUENCE</scope>
    <source>
        <strain evidence="7">JEL0476</strain>
    </source>
</reference>
<feature type="domain" description="C2H2-type" evidence="6">
    <location>
        <begin position="397"/>
        <end position="423"/>
    </location>
</feature>
<dbReference type="PROSITE" id="PS50157">
    <property type="entry name" value="ZINC_FINGER_C2H2_2"/>
    <property type="match status" value="2"/>
</dbReference>
<dbReference type="GO" id="GO:0000978">
    <property type="term" value="F:RNA polymerase II cis-regulatory region sequence-specific DNA binding"/>
    <property type="evidence" value="ECO:0007669"/>
    <property type="project" value="TreeGrafter"/>
</dbReference>
<dbReference type="GO" id="GO:0000981">
    <property type="term" value="F:DNA-binding transcription factor activity, RNA polymerase II-specific"/>
    <property type="evidence" value="ECO:0007669"/>
    <property type="project" value="TreeGrafter"/>
</dbReference>
<dbReference type="InterPro" id="IPR013087">
    <property type="entry name" value="Znf_C2H2_type"/>
</dbReference>
<keyword evidence="8" id="KW-1185">Reference proteome</keyword>
<dbReference type="SUPFAM" id="SSF57667">
    <property type="entry name" value="beta-beta-alpha zinc fingers"/>
    <property type="match status" value="1"/>
</dbReference>
<dbReference type="AlphaFoldDB" id="A0AAD5U0R4"/>
<accession>A0AAD5U0R4</accession>
<evidence type="ECO:0000313" key="7">
    <source>
        <dbReference type="EMBL" id="KAJ3220744.1"/>
    </source>
</evidence>
<dbReference type="PANTHER" id="PTHR23235">
    <property type="entry name" value="KRUEPPEL-LIKE TRANSCRIPTION FACTOR"/>
    <property type="match status" value="1"/>
</dbReference>
<evidence type="ECO:0000256" key="4">
    <source>
        <dbReference type="PROSITE-ProRule" id="PRU00042"/>
    </source>
</evidence>
<dbReference type="FunFam" id="3.30.160.60:FF:000446">
    <property type="entry name" value="Zinc finger protein"/>
    <property type="match status" value="1"/>
</dbReference>
<dbReference type="Pfam" id="PF00096">
    <property type="entry name" value="zf-C2H2"/>
    <property type="match status" value="1"/>
</dbReference>
<evidence type="ECO:0000256" key="3">
    <source>
        <dbReference type="ARBA" id="ARBA00022833"/>
    </source>
</evidence>
<dbReference type="EMBL" id="JADGJW010000276">
    <property type="protein sequence ID" value="KAJ3220744.1"/>
    <property type="molecule type" value="Genomic_DNA"/>
</dbReference>
<gene>
    <name evidence="7" type="primary">ACE2_4</name>
    <name evidence="7" type="ORF">HK099_004034</name>
</gene>
<dbReference type="Proteomes" id="UP001211065">
    <property type="component" value="Unassembled WGS sequence"/>
</dbReference>
<evidence type="ECO:0000259" key="6">
    <source>
        <dbReference type="PROSITE" id="PS50157"/>
    </source>
</evidence>
<protein>
    <submittedName>
        <fullName evidence="7">Metallothionein expression activator</fullName>
    </submittedName>
</protein>